<dbReference type="PROSITE" id="PS50893">
    <property type="entry name" value="ABC_TRANSPORTER_2"/>
    <property type="match status" value="1"/>
</dbReference>
<dbReference type="PROSITE" id="PS00211">
    <property type="entry name" value="ABC_TRANSPORTER_1"/>
    <property type="match status" value="1"/>
</dbReference>
<keyword evidence="1" id="KW-0813">Transport</keyword>
<evidence type="ECO:0000259" key="4">
    <source>
        <dbReference type="PROSITE" id="PS50893"/>
    </source>
</evidence>
<evidence type="ECO:0000256" key="1">
    <source>
        <dbReference type="ARBA" id="ARBA00022448"/>
    </source>
</evidence>
<dbReference type="InterPro" id="IPR017911">
    <property type="entry name" value="MacB-like_ATP-bd"/>
</dbReference>
<evidence type="ECO:0000313" key="5">
    <source>
        <dbReference type="EMBL" id="VEH70977.1"/>
    </source>
</evidence>
<dbReference type="InterPro" id="IPR003439">
    <property type="entry name" value="ABC_transporter-like_ATP-bd"/>
</dbReference>
<dbReference type="EMBL" id="LR134406">
    <property type="protein sequence ID" value="VEH70977.1"/>
    <property type="molecule type" value="Genomic_DNA"/>
</dbReference>
<dbReference type="Gene3D" id="3.40.50.300">
    <property type="entry name" value="P-loop containing nucleotide triphosphate hydrolases"/>
    <property type="match status" value="1"/>
</dbReference>
<keyword evidence="2" id="KW-0547">Nucleotide-binding</keyword>
<dbReference type="EC" id="3.6.3.-" evidence="5"/>
<organism evidence="5 6">
    <name type="scientific">Arachnia propionica</name>
    <dbReference type="NCBI Taxonomy" id="1750"/>
    <lineage>
        <taxon>Bacteria</taxon>
        <taxon>Bacillati</taxon>
        <taxon>Actinomycetota</taxon>
        <taxon>Actinomycetes</taxon>
        <taxon>Propionibacteriales</taxon>
        <taxon>Propionibacteriaceae</taxon>
        <taxon>Arachnia</taxon>
    </lineage>
</organism>
<keyword evidence="5" id="KW-0449">Lipoprotein</keyword>
<dbReference type="GeneID" id="64407727"/>
<protein>
    <submittedName>
        <fullName evidence="5">Lipoprotein-releasing system ATP-binding protein LolD</fullName>
        <ecNumber evidence="5">3.6.3.-</ecNumber>
    </submittedName>
</protein>
<dbReference type="SMART" id="SM00382">
    <property type="entry name" value="AAA"/>
    <property type="match status" value="1"/>
</dbReference>
<dbReference type="InterPro" id="IPR015854">
    <property type="entry name" value="ABC_transpr_LolD-like"/>
</dbReference>
<dbReference type="InterPro" id="IPR003593">
    <property type="entry name" value="AAA+_ATPase"/>
</dbReference>
<keyword evidence="3 5" id="KW-0067">ATP-binding</keyword>
<evidence type="ECO:0000256" key="3">
    <source>
        <dbReference type="ARBA" id="ARBA00022840"/>
    </source>
</evidence>
<accession>A0A3S4XZS2</accession>
<dbReference type="RefSeq" id="WP_061787920.1">
    <property type="nucleotide sequence ID" value="NZ_CAJZDL010000013.1"/>
</dbReference>
<gene>
    <name evidence="5" type="primary">lolD_7</name>
    <name evidence="5" type="ORF">NCTC12967_02286</name>
</gene>
<keyword evidence="5" id="KW-0378">Hydrolase</keyword>
<dbReference type="GO" id="GO:0005886">
    <property type="term" value="C:plasma membrane"/>
    <property type="evidence" value="ECO:0007669"/>
    <property type="project" value="TreeGrafter"/>
</dbReference>
<evidence type="ECO:0000313" key="6">
    <source>
        <dbReference type="Proteomes" id="UP000273044"/>
    </source>
</evidence>
<keyword evidence="6" id="KW-1185">Reference proteome</keyword>
<name>A0A3S4XZS2_9ACTN</name>
<dbReference type="Pfam" id="PF00005">
    <property type="entry name" value="ABC_tran"/>
    <property type="match status" value="1"/>
</dbReference>
<evidence type="ECO:0000256" key="2">
    <source>
        <dbReference type="ARBA" id="ARBA00022741"/>
    </source>
</evidence>
<dbReference type="InterPro" id="IPR017871">
    <property type="entry name" value="ABC_transporter-like_CS"/>
</dbReference>
<dbReference type="GO" id="GO:0016887">
    <property type="term" value="F:ATP hydrolysis activity"/>
    <property type="evidence" value="ECO:0007669"/>
    <property type="project" value="InterPro"/>
</dbReference>
<dbReference type="InterPro" id="IPR027417">
    <property type="entry name" value="P-loop_NTPase"/>
</dbReference>
<dbReference type="Proteomes" id="UP000273044">
    <property type="component" value="Chromosome"/>
</dbReference>
<dbReference type="PANTHER" id="PTHR24220">
    <property type="entry name" value="IMPORT ATP-BINDING PROTEIN"/>
    <property type="match status" value="1"/>
</dbReference>
<dbReference type="GO" id="GO:0005524">
    <property type="term" value="F:ATP binding"/>
    <property type="evidence" value="ECO:0007669"/>
    <property type="project" value="UniProtKB-KW"/>
</dbReference>
<dbReference type="AlphaFoldDB" id="A0A3S4XZS2"/>
<feature type="domain" description="ABC transporter" evidence="4">
    <location>
        <begin position="13"/>
        <end position="246"/>
    </location>
</feature>
<proteinExistence type="predicted"/>
<sequence length="246" mass="26079">MSFNTSISIRGLTRVYDVPGRDDARVVALDHVDADFPTGSFTAIVGASGSGKSTLLHCMAGLDQPTSGQVSMLGTATSELKPAKRAAFRAANTGFVFQEYNLIASLTAAENVSMPSRLAGNPLPDSQIRESLEAVGLGHRANLKPHQLSGGERQRVAIARVMASQPRIVFADEPTGALDLDSTGLVLDWLRELASRGTTVVMVTHDVEAAALADSVAVMSQGRLAEWSTTRDARVIAELVHTVRAL</sequence>
<dbReference type="CDD" id="cd03255">
    <property type="entry name" value="ABC_MJ0796_LolCDE_FtsE"/>
    <property type="match status" value="1"/>
</dbReference>
<dbReference type="PANTHER" id="PTHR24220:SF685">
    <property type="entry name" value="ABC TRANSPORTER RELATED"/>
    <property type="match status" value="1"/>
</dbReference>
<dbReference type="GO" id="GO:0022857">
    <property type="term" value="F:transmembrane transporter activity"/>
    <property type="evidence" value="ECO:0007669"/>
    <property type="project" value="TreeGrafter"/>
</dbReference>
<dbReference type="SUPFAM" id="SSF52540">
    <property type="entry name" value="P-loop containing nucleoside triphosphate hydrolases"/>
    <property type="match status" value="1"/>
</dbReference>
<reference evidence="5 6" key="1">
    <citation type="submission" date="2018-12" db="EMBL/GenBank/DDBJ databases">
        <authorList>
            <consortium name="Pathogen Informatics"/>
        </authorList>
    </citation>
    <scope>NUCLEOTIDE SEQUENCE [LARGE SCALE GENOMIC DNA]</scope>
    <source>
        <strain evidence="5 6">NCTC12967</strain>
    </source>
</reference>